<keyword evidence="1" id="KW-1133">Transmembrane helix</keyword>
<dbReference type="InterPro" id="IPR001387">
    <property type="entry name" value="Cro/C1-type_HTH"/>
</dbReference>
<keyword evidence="1" id="KW-0472">Membrane</keyword>
<dbReference type="PANTHER" id="PTHR37301:SF1">
    <property type="entry name" value="DNA-BINDING PROTEIN"/>
    <property type="match status" value="1"/>
</dbReference>
<dbReference type="Pfam" id="PF13443">
    <property type="entry name" value="HTH_26"/>
    <property type="match status" value="1"/>
</dbReference>
<organism evidence="3 4">
    <name type="scientific">Terribacillus saccharophilus</name>
    <dbReference type="NCBI Taxonomy" id="361277"/>
    <lineage>
        <taxon>Bacteria</taxon>
        <taxon>Bacillati</taxon>
        <taxon>Bacillota</taxon>
        <taxon>Bacilli</taxon>
        <taxon>Bacillales</taxon>
        <taxon>Bacillaceae</taxon>
        <taxon>Terribacillus</taxon>
    </lineage>
</organism>
<dbReference type="PANTHER" id="PTHR37301">
    <property type="entry name" value="DNA-BINDING PROTEIN-RELATED"/>
    <property type="match status" value="1"/>
</dbReference>
<dbReference type="AlphaFoldDB" id="A0AAX2EDA6"/>
<sequence>MYSNHNVWLISCQVILISLLVILISYGIIVRILDIWMVKKMGFIRNHLRVLMAENKLNIQKVKEQTTLSRTTISNLYNSYSAGVQFDTMEQLCKLLECQPGDLFEYVDVDVILNEINEDMRLIKQVKLDEDSLFEKQIELRSSFMFEMIFEGDGEIFTFNIHAYMNVSGSLVDDCEIVLSNEYVEELGKLKIQNYLEPYITSQVQEQLVKNINKVLNLNIKKSNVQFNIG</sequence>
<evidence type="ECO:0000256" key="1">
    <source>
        <dbReference type="SAM" id="Phobius"/>
    </source>
</evidence>
<accession>A0AAX2EDA6</accession>
<dbReference type="Proteomes" id="UP000199735">
    <property type="component" value="Unassembled WGS sequence"/>
</dbReference>
<dbReference type="PROSITE" id="PS50943">
    <property type="entry name" value="HTH_CROC1"/>
    <property type="match status" value="1"/>
</dbReference>
<feature type="domain" description="HTH cro/C1-type" evidence="2">
    <location>
        <begin position="48"/>
        <end position="103"/>
    </location>
</feature>
<dbReference type="GO" id="GO:0003677">
    <property type="term" value="F:DNA binding"/>
    <property type="evidence" value="ECO:0007669"/>
    <property type="project" value="UniProtKB-KW"/>
</dbReference>
<proteinExistence type="predicted"/>
<gene>
    <name evidence="3" type="ORF">SAMN04489762_1078</name>
</gene>
<reference evidence="3 4" key="1">
    <citation type="submission" date="2016-10" db="EMBL/GenBank/DDBJ databases">
        <authorList>
            <person name="Varghese N."/>
            <person name="Submissions S."/>
        </authorList>
    </citation>
    <scope>NUCLEOTIDE SEQUENCE [LARGE SCALE GENOMIC DNA]</scope>
    <source>
        <strain evidence="3 4">DSM 21619</strain>
    </source>
</reference>
<keyword evidence="1" id="KW-0812">Transmembrane</keyword>
<evidence type="ECO:0000313" key="3">
    <source>
        <dbReference type="EMBL" id="SEM80253.1"/>
    </source>
</evidence>
<protein>
    <submittedName>
        <fullName evidence="3">DNA-binding transcriptional regulator, XRE family</fullName>
    </submittedName>
</protein>
<keyword evidence="3" id="KW-0238">DNA-binding</keyword>
<dbReference type="InterPro" id="IPR010982">
    <property type="entry name" value="Lambda_DNA-bd_dom_sf"/>
</dbReference>
<dbReference type="Gene3D" id="1.10.260.40">
    <property type="entry name" value="lambda repressor-like DNA-binding domains"/>
    <property type="match status" value="1"/>
</dbReference>
<dbReference type="EMBL" id="FOCD01000001">
    <property type="protein sequence ID" value="SEM80253.1"/>
    <property type="molecule type" value="Genomic_DNA"/>
</dbReference>
<evidence type="ECO:0000313" key="4">
    <source>
        <dbReference type="Proteomes" id="UP000199735"/>
    </source>
</evidence>
<feature type="transmembrane region" description="Helical" evidence="1">
    <location>
        <begin position="6"/>
        <end position="33"/>
    </location>
</feature>
<dbReference type="SUPFAM" id="SSF47413">
    <property type="entry name" value="lambda repressor-like DNA-binding domains"/>
    <property type="match status" value="1"/>
</dbReference>
<name>A0AAX2EDA6_9BACI</name>
<comment type="caution">
    <text evidence="3">The sequence shown here is derived from an EMBL/GenBank/DDBJ whole genome shotgun (WGS) entry which is preliminary data.</text>
</comment>
<evidence type="ECO:0000259" key="2">
    <source>
        <dbReference type="PROSITE" id="PS50943"/>
    </source>
</evidence>